<dbReference type="Proteomes" id="UP000035740">
    <property type="component" value="Unassembled WGS sequence"/>
</dbReference>
<dbReference type="Gramene" id="KMS94086">
    <property type="protein sequence ID" value="KMS94086"/>
    <property type="gene ID" value="BVRB_024940"/>
</dbReference>
<dbReference type="EMBL" id="KQ096328">
    <property type="protein sequence ID" value="KMS94086.1"/>
    <property type="molecule type" value="Genomic_DNA"/>
</dbReference>
<accession>A0A0J8AZE6</accession>
<reference evidence="1 2" key="1">
    <citation type="journal article" date="2014" name="Nature">
        <title>The genome of the recently domesticated crop plant sugar beet (Beta vulgaris).</title>
        <authorList>
            <person name="Dohm J.C."/>
            <person name="Minoche A.E."/>
            <person name="Holtgrawe D."/>
            <person name="Capella-Gutierrez S."/>
            <person name="Zakrzewski F."/>
            <person name="Tafer H."/>
            <person name="Rupp O."/>
            <person name="Sorensen T.R."/>
            <person name="Stracke R."/>
            <person name="Reinhardt R."/>
            <person name="Goesmann A."/>
            <person name="Kraft T."/>
            <person name="Schulz B."/>
            <person name="Stadler P.F."/>
            <person name="Schmidt T."/>
            <person name="Gabaldon T."/>
            <person name="Lehrach H."/>
            <person name="Weisshaar B."/>
            <person name="Himmelbauer H."/>
        </authorList>
    </citation>
    <scope>NUCLEOTIDE SEQUENCE [LARGE SCALE GENOMIC DNA]</scope>
    <source>
        <tissue evidence="1">Taproot</tissue>
    </source>
</reference>
<sequence length="36" mass="4330">MYRPDLFSKRSLSDNSRPFQLSHYYCVQDSTKPSKF</sequence>
<evidence type="ECO:0000313" key="1">
    <source>
        <dbReference type="EMBL" id="KMS94086.1"/>
    </source>
</evidence>
<proteinExistence type="predicted"/>
<dbReference type="AlphaFoldDB" id="A0A0J8AZE6"/>
<organism evidence="1 2">
    <name type="scientific">Beta vulgaris subsp. vulgaris</name>
    <name type="common">Beet</name>
    <dbReference type="NCBI Taxonomy" id="3555"/>
    <lineage>
        <taxon>Eukaryota</taxon>
        <taxon>Viridiplantae</taxon>
        <taxon>Streptophyta</taxon>
        <taxon>Embryophyta</taxon>
        <taxon>Tracheophyta</taxon>
        <taxon>Spermatophyta</taxon>
        <taxon>Magnoliopsida</taxon>
        <taxon>eudicotyledons</taxon>
        <taxon>Gunneridae</taxon>
        <taxon>Pentapetalae</taxon>
        <taxon>Caryophyllales</taxon>
        <taxon>Chenopodiaceae</taxon>
        <taxon>Betoideae</taxon>
        <taxon>Beta</taxon>
    </lineage>
</organism>
<gene>
    <name evidence="1" type="ORF">BVRB_024940</name>
</gene>
<keyword evidence="2" id="KW-1185">Reference proteome</keyword>
<evidence type="ECO:0000313" key="2">
    <source>
        <dbReference type="Proteomes" id="UP000035740"/>
    </source>
</evidence>
<name>A0A0J8AZE6_BETVV</name>
<protein>
    <submittedName>
        <fullName evidence="1">Uncharacterized protein</fullName>
    </submittedName>
</protein>